<feature type="transmembrane region" description="Helical" evidence="1">
    <location>
        <begin position="71"/>
        <end position="92"/>
    </location>
</feature>
<sequence>MTLLLDLHYTPYLMLDFDKIMENSVIMPQTQNPITPYCQKISVGNSLTMEETGISFAYSLGNVFFLLAKSLWFFALLALLLVTFIVWIWIVSFRTGWYIWEWFARTGSDEQAAVGFYYGIIITLVSPFVLFFNWAQDLLKSVKLLPQSFPSQTNLLEVVEKHLEIKLCTQIPNLVESQKTASTDSANR</sequence>
<keyword evidence="1" id="KW-0812">Transmembrane</keyword>
<keyword evidence="1" id="KW-0472">Membrane</keyword>
<protein>
    <submittedName>
        <fullName evidence="2">Uncharacterized protein</fullName>
    </submittedName>
</protein>
<proteinExistence type="predicted"/>
<reference evidence="2 3" key="1">
    <citation type="submission" date="2024-09" db="EMBL/GenBank/DDBJ databases">
        <title>Floridaenema gen nov. (Aerosakkonemataceae, Aerosakkonematales ord. nov., Cyanobacteria) from benthic tropical and subtropical fresh waters, with the description of four new species.</title>
        <authorList>
            <person name="Moretto J.A."/>
            <person name="Berthold D.E."/>
            <person name="Lefler F.W."/>
            <person name="Huang I.-S."/>
            <person name="Laughinghouse H. IV."/>
        </authorList>
    </citation>
    <scope>NUCLEOTIDE SEQUENCE [LARGE SCALE GENOMIC DNA]</scope>
    <source>
        <strain evidence="2 3">BLCC-F50</strain>
    </source>
</reference>
<comment type="caution">
    <text evidence="2">The sequence shown here is derived from an EMBL/GenBank/DDBJ whole genome shotgun (WGS) entry which is preliminary data.</text>
</comment>
<evidence type="ECO:0000313" key="3">
    <source>
        <dbReference type="Proteomes" id="UP001576784"/>
    </source>
</evidence>
<gene>
    <name evidence="2" type="ORF">ACE1CI_18005</name>
</gene>
<dbReference type="Proteomes" id="UP001576784">
    <property type="component" value="Unassembled WGS sequence"/>
</dbReference>
<dbReference type="EMBL" id="JBHFNR010000131">
    <property type="protein sequence ID" value="MFB2894808.1"/>
    <property type="molecule type" value="Genomic_DNA"/>
</dbReference>
<keyword evidence="1" id="KW-1133">Transmembrane helix</keyword>
<feature type="transmembrane region" description="Helical" evidence="1">
    <location>
        <begin position="112"/>
        <end position="135"/>
    </location>
</feature>
<accession>A0ABV4XSV0</accession>
<evidence type="ECO:0000256" key="1">
    <source>
        <dbReference type="SAM" id="Phobius"/>
    </source>
</evidence>
<keyword evidence="3" id="KW-1185">Reference proteome</keyword>
<evidence type="ECO:0000313" key="2">
    <source>
        <dbReference type="EMBL" id="MFB2894808.1"/>
    </source>
</evidence>
<name>A0ABV4XSV0_9CYAN</name>
<organism evidence="2 3">
    <name type="scientific">Floridaenema flaviceps BLCC-F50</name>
    <dbReference type="NCBI Taxonomy" id="3153642"/>
    <lineage>
        <taxon>Bacteria</taxon>
        <taxon>Bacillati</taxon>
        <taxon>Cyanobacteriota</taxon>
        <taxon>Cyanophyceae</taxon>
        <taxon>Oscillatoriophycideae</taxon>
        <taxon>Aerosakkonematales</taxon>
        <taxon>Aerosakkonemataceae</taxon>
        <taxon>Floridanema</taxon>
        <taxon>Floridanema flaviceps</taxon>
    </lineage>
</organism>